<keyword evidence="1" id="KW-0812">Transmembrane</keyword>
<keyword evidence="1" id="KW-1133">Transmembrane helix</keyword>
<reference evidence="2 3" key="2">
    <citation type="journal article" date="2016" name="Int. J. Syst. Evol. Microbiol.">
        <title>Pyrococcus kukulkanii sp. nov., a hyperthermophilic, piezophilic archaeon isolated from a deep-sea hydrothermal vent.</title>
        <authorList>
            <person name="Callac N."/>
            <person name="Oger P."/>
            <person name="Lesongeur F."/>
            <person name="Rattray J.E."/>
            <person name="Vannier P."/>
            <person name="Michoud G."/>
            <person name="Beauverger M."/>
            <person name="Gayet N."/>
            <person name="Rouxel O."/>
            <person name="Jebbar M."/>
            <person name="Godfroy A."/>
        </authorList>
    </citation>
    <scope>NUCLEOTIDE SEQUENCE [LARGE SCALE GENOMIC DNA]</scope>
    <source>
        <strain evidence="2 3">NCB100</strain>
    </source>
</reference>
<proteinExistence type="predicted"/>
<organism evidence="2 3">
    <name type="scientific">Pyrococcus kukulkanii</name>
    <dbReference type="NCBI Taxonomy" id="1609559"/>
    <lineage>
        <taxon>Archaea</taxon>
        <taxon>Methanobacteriati</taxon>
        <taxon>Methanobacteriota</taxon>
        <taxon>Thermococci</taxon>
        <taxon>Thermococcales</taxon>
        <taxon>Thermococcaceae</taxon>
        <taxon>Pyrococcus</taxon>
    </lineage>
</organism>
<feature type="transmembrane region" description="Helical" evidence="1">
    <location>
        <begin position="33"/>
        <end position="54"/>
    </location>
</feature>
<keyword evidence="1" id="KW-0472">Membrane</keyword>
<name>A0A127B7J1_9EURY</name>
<feature type="transmembrane region" description="Helical" evidence="1">
    <location>
        <begin position="61"/>
        <end position="76"/>
    </location>
</feature>
<feature type="transmembrane region" description="Helical" evidence="1">
    <location>
        <begin position="7"/>
        <end position="27"/>
    </location>
</feature>
<gene>
    <name evidence="2" type="ORF">TQ32_00975</name>
</gene>
<feature type="transmembrane region" description="Helical" evidence="1">
    <location>
        <begin position="82"/>
        <end position="100"/>
    </location>
</feature>
<dbReference type="GeneID" id="28490361"/>
<dbReference type="PATRIC" id="fig|1609559.3.peg.204"/>
<evidence type="ECO:0000256" key="1">
    <source>
        <dbReference type="SAM" id="Phobius"/>
    </source>
</evidence>
<dbReference type="EMBL" id="CP010835">
    <property type="protein sequence ID" value="AMM53225.1"/>
    <property type="molecule type" value="Genomic_DNA"/>
</dbReference>
<dbReference type="RefSeq" id="WP_068320159.1">
    <property type="nucleotide sequence ID" value="NZ_CP010835.1"/>
</dbReference>
<dbReference type="STRING" id="1609559.TQ32_00975"/>
<evidence type="ECO:0000313" key="3">
    <source>
        <dbReference type="Proteomes" id="UP000070587"/>
    </source>
</evidence>
<dbReference type="OrthoDB" id="384014at2157"/>
<dbReference type="Proteomes" id="UP000070587">
    <property type="component" value="Chromosome"/>
</dbReference>
<reference evidence="3" key="1">
    <citation type="submission" date="2015-02" db="EMBL/GenBank/DDBJ databases">
        <title>Pyrococcus kukulkanii sp. nov., a novel hyperthermophilic archaeon isolated from a deep-sea hydrothermal vent at the Guaymas Basin.</title>
        <authorList>
            <person name="Oger P.M."/>
            <person name="Callac N."/>
            <person name="Jebbar M."/>
            <person name="Godfroy A."/>
        </authorList>
    </citation>
    <scope>NUCLEOTIDE SEQUENCE [LARGE SCALE GENOMIC DNA]</scope>
    <source>
        <strain evidence="3">NCB100</strain>
    </source>
</reference>
<dbReference type="KEGG" id="pyc:TQ32_00975"/>
<evidence type="ECO:0000313" key="2">
    <source>
        <dbReference type="EMBL" id="AMM53225.1"/>
    </source>
</evidence>
<sequence length="101" mass="10960">MGQNEQNWVFLLALSLSPLLVLLIMASTTRLDLPTVLIFNLLSVPFLAIGGLLLEKKDPSPLIAGSLFIPFASLLITVTKEIFQIIGIIIVASLLVNIFSL</sequence>
<dbReference type="AlphaFoldDB" id="A0A127B7J1"/>
<protein>
    <submittedName>
        <fullName evidence="2">Uncharacterized protein</fullName>
    </submittedName>
</protein>
<accession>A0A127B7J1</accession>